<dbReference type="CDD" id="cd07525">
    <property type="entry name" value="HAD_like"/>
    <property type="match status" value="1"/>
</dbReference>
<dbReference type="PANTHER" id="PTHR19288">
    <property type="entry name" value="4-NITROPHENYLPHOSPHATASE-RELATED"/>
    <property type="match status" value="1"/>
</dbReference>
<dbReference type="Pfam" id="PF13344">
    <property type="entry name" value="Hydrolase_6"/>
    <property type="match status" value="1"/>
</dbReference>
<dbReference type="InterPro" id="IPR006357">
    <property type="entry name" value="HAD-SF_hydro_IIA"/>
</dbReference>
<sequence>MTEIIPSLAAIAPRYDALLCDLWGCLHDGKRPFPAAVAALQGFRRTGGKVMLVTNAPRPASSVIAQLDSLGVPRDAWDGVVSSGDAAQYALLSGAVGRKVYPIGAPKDEPFYTDFAQDLAELAASQPKVQRVSKLQDAEGIVCTGLRDDLSETPADYRGELLMGKTLGLPFLCANPDIVVHFGDKLLYCAGALAREYEEMGGSALYFGKPHPPIYDLARRRLARLGLKDDAQLLAVGDGIATDIQGAMGEGIDSLYVSGGIDAESFGPDSDNPDKALLETWLNEKMMSPTFTIGHLR</sequence>
<dbReference type="Proteomes" id="UP000826300">
    <property type="component" value="Chromosome"/>
</dbReference>
<dbReference type="Gene3D" id="3.40.50.1000">
    <property type="entry name" value="HAD superfamily/HAD-like"/>
    <property type="match status" value="2"/>
</dbReference>
<proteinExistence type="predicted"/>
<keyword evidence="2" id="KW-1185">Reference proteome</keyword>
<protein>
    <submittedName>
        <fullName evidence="1">TIGR01459 family HAD-type hydrolase</fullName>
    </submittedName>
</protein>
<dbReference type="InterPro" id="IPR036412">
    <property type="entry name" value="HAD-like_sf"/>
</dbReference>
<dbReference type="KEGG" id="nsm:JO391_01145"/>
<accession>A0A8G0ZU85</accession>
<dbReference type="Pfam" id="PF13242">
    <property type="entry name" value="Hydrolase_like"/>
    <property type="match status" value="1"/>
</dbReference>
<name>A0A8G0ZU85_9RHOB</name>
<dbReference type="SUPFAM" id="SSF56784">
    <property type="entry name" value="HAD-like"/>
    <property type="match status" value="1"/>
</dbReference>
<dbReference type="NCBIfam" id="TIGR01460">
    <property type="entry name" value="HAD-SF-IIA"/>
    <property type="match status" value="1"/>
</dbReference>
<organism evidence="1 2">
    <name type="scientific">Neotabrizicola shimadae</name>
    <dbReference type="NCBI Taxonomy" id="2807096"/>
    <lineage>
        <taxon>Bacteria</taxon>
        <taxon>Pseudomonadati</taxon>
        <taxon>Pseudomonadota</taxon>
        <taxon>Alphaproteobacteria</taxon>
        <taxon>Rhodobacterales</taxon>
        <taxon>Paracoccaceae</taxon>
        <taxon>Neotabrizicola</taxon>
    </lineage>
</organism>
<dbReference type="InterPro" id="IPR023214">
    <property type="entry name" value="HAD_sf"/>
</dbReference>
<evidence type="ECO:0000313" key="2">
    <source>
        <dbReference type="Proteomes" id="UP000826300"/>
    </source>
</evidence>
<dbReference type="InterPro" id="IPR006356">
    <property type="entry name" value="HAD-SF_hydro_IIA_hyp3"/>
</dbReference>
<keyword evidence="1" id="KW-0378">Hydrolase</keyword>
<evidence type="ECO:0000313" key="1">
    <source>
        <dbReference type="EMBL" id="QYZ70172.1"/>
    </source>
</evidence>
<dbReference type="AlphaFoldDB" id="A0A8G0ZU85"/>
<dbReference type="GO" id="GO:0016791">
    <property type="term" value="F:phosphatase activity"/>
    <property type="evidence" value="ECO:0007669"/>
    <property type="project" value="TreeGrafter"/>
</dbReference>
<dbReference type="GO" id="GO:0005737">
    <property type="term" value="C:cytoplasm"/>
    <property type="evidence" value="ECO:0007669"/>
    <property type="project" value="TreeGrafter"/>
</dbReference>
<gene>
    <name evidence="1" type="ORF">JO391_01145</name>
</gene>
<dbReference type="PANTHER" id="PTHR19288:SF90">
    <property type="entry name" value="OS08G0542600 PROTEIN"/>
    <property type="match status" value="1"/>
</dbReference>
<dbReference type="NCBIfam" id="TIGR01459">
    <property type="entry name" value="HAD-SF-IIA-hyp4"/>
    <property type="match status" value="1"/>
</dbReference>
<dbReference type="EMBL" id="CP069370">
    <property type="protein sequence ID" value="QYZ70172.1"/>
    <property type="molecule type" value="Genomic_DNA"/>
</dbReference>
<dbReference type="RefSeq" id="WP_220662388.1">
    <property type="nucleotide sequence ID" value="NZ_CP069370.1"/>
</dbReference>
<reference evidence="1" key="1">
    <citation type="submission" date="2021-02" db="EMBL/GenBank/DDBJ databases">
        <title>Rhodobacter shimadae sp. nov., an aerobic anoxygenic phototrophic bacterium isolated from a hot spring.</title>
        <authorList>
            <person name="Muramatsu S."/>
            <person name="Haruta S."/>
            <person name="Hirose S."/>
            <person name="Hanada S."/>
        </authorList>
    </citation>
    <scope>NUCLEOTIDE SEQUENCE</scope>
    <source>
        <strain evidence="1">N10</strain>
    </source>
</reference>